<gene>
    <name evidence="2" type="ORF">TSPGSL018_22851</name>
</gene>
<sequence>ISKTTKKMQIHSKDLTLSGSASATEETTVPAVSFSNIDQELKIHRVSSNTTALGTAIQYRSKAGIQTSATAEHPSSKPITIPEIKKRKQPRIQLGDNNESSCFPLCSLQPLFIARKRDPCLEAA</sequence>
<feature type="non-terminal residue" evidence="2">
    <location>
        <position position="124"/>
    </location>
</feature>
<dbReference type="EMBL" id="GBEZ01024371">
    <property type="protein sequence ID" value="JAC62617.1"/>
    <property type="molecule type" value="Transcribed_RNA"/>
</dbReference>
<protein>
    <submittedName>
        <fullName evidence="2">Uncharacterized protein</fullName>
    </submittedName>
</protein>
<evidence type="ECO:0000313" key="2">
    <source>
        <dbReference type="EMBL" id="JAC62617.1"/>
    </source>
</evidence>
<proteinExistence type="predicted"/>
<dbReference type="AlphaFoldDB" id="A0A061QPS8"/>
<feature type="region of interest" description="Disordered" evidence="1">
    <location>
        <begin position="65"/>
        <end position="91"/>
    </location>
</feature>
<accession>A0A061QPS8</accession>
<feature type="non-terminal residue" evidence="2">
    <location>
        <position position="1"/>
    </location>
</feature>
<evidence type="ECO:0000256" key="1">
    <source>
        <dbReference type="SAM" id="MobiDB-lite"/>
    </source>
</evidence>
<name>A0A061QPS8_9CHLO</name>
<feature type="compositionally biased region" description="Basic residues" evidence="1">
    <location>
        <begin position="1"/>
        <end position="10"/>
    </location>
</feature>
<feature type="region of interest" description="Disordered" evidence="1">
    <location>
        <begin position="1"/>
        <end position="26"/>
    </location>
</feature>
<feature type="compositionally biased region" description="Polar residues" evidence="1">
    <location>
        <begin position="15"/>
        <end position="26"/>
    </location>
</feature>
<reference evidence="2" key="1">
    <citation type="submission" date="2014-05" db="EMBL/GenBank/DDBJ databases">
        <title>The transcriptome of the halophilic microalga Tetraselmis sp. GSL018 isolated from the Great Salt Lake, Utah.</title>
        <authorList>
            <person name="Jinkerson R.E."/>
            <person name="D'Adamo S."/>
            <person name="Posewitz M.C."/>
        </authorList>
    </citation>
    <scope>NUCLEOTIDE SEQUENCE</scope>
    <source>
        <strain evidence="2">GSL018</strain>
    </source>
</reference>
<organism evidence="2">
    <name type="scientific">Tetraselmis sp. GSL018</name>
    <dbReference type="NCBI Taxonomy" id="582737"/>
    <lineage>
        <taxon>Eukaryota</taxon>
        <taxon>Viridiplantae</taxon>
        <taxon>Chlorophyta</taxon>
        <taxon>core chlorophytes</taxon>
        <taxon>Chlorodendrophyceae</taxon>
        <taxon>Chlorodendrales</taxon>
        <taxon>Chlorodendraceae</taxon>
        <taxon>Tetraselmis</taxon>
    </lineage>
</organism>